<name>A0A9P4WZM1_9PLEO</name>
<dbReference type="OrthoDB" id="2823490at2759"/>
<reference evidence="2" key="1">
    <citation type="submission" date="2019-04" db="EMBL/GenBank/DDBJ databases">
        <title>Sequencing of skin fungus with MAO and IRED activity.</title>
        <authorList>
            <person name="Marsaioli A.J."/>
            <person name="Bonatto J.M.C."/>
            <person name="Reis Junior O."/>
        </authorList>
    </citation>
    <scope>NUCLEOTIDE SEQUENCE</scope>
    <source>
        <strain evidence="2">28M1</strain>
    </source>
</reference>
<proteinExistence type="predicted"/>
<evidence type="ECO:0000256" key="1">
    <source>
        <dbReference type="SAM" id="MobiDB-lite"/>
    </source>
</evidence>
<evidence type="ECO:0000313" key="2">
    <source>
        <dbReference type="EMBL" id="KAF3045968.1"/>
    </source>
</evidence>
<evidence type="ECO:0000313" key="3">
    <source>
        <dbReference type="Proteomes" id="UP000758155"/>
    </source>
</evidence>
<feature type="region of interest" description="Disordered" evidence="1">
    <location>
        <begin position="205"/>
        <end position="227"/>
    </location>
</feature>
<keyword evidence="3" id="KW-1185">Reference proteome</keyword>
<dbReference type="EMBL" id="SWKV01000005">
    <property type="protein sequence ID" value="KAF3045968.1"/>
    <property type="molecule type" value="Genomic_DNA"/>
</dbReference>
<dbReference type="Proteomes" id="UP000758155">
    <property type="component" value="Unassembled WGS sequence"/>
</dbReference>
<protein>
    <submittedName>
        <fullName evidence="2">Uncharacterized protein</fullName>
    </submittedName>
</protein>
<dbReference type="AlphaFoldDB" id="A0A9P4WZM1"/>
<accession>A0A9P4WZM1</accession>
<gene>
    <name evidence="2" type="ORF">E8E12_009341</name>
</gene>
<organism evidence="2 3">
    <name type="scientific">Didymella heteroderae</name>
    <dbReference type="NCBI Taxonomy" id="1769908"/>
    <lineage>
        <taxon>Eukaryota</taxon>
        <taxon>Fungi</taxon>
        <taxon>Dikarya</taxon>
        <taxon>Ascomycota</taxon>
        <taxon>Pezizomycotina</taxon>
        <taxon>Dothideomycetes</taxon>
        <taxon>Pleosporomycetidae</taxon>
        <taxon>Pleosporales</taxon>
        <taxon>Pleosporineae</taxon>
        <taxon>Didymellaceae</taxon>
        <taxon>Didymella</taxon>
    </lineage>
</organism>
<comment type="caution">
    <text evidence="2">The sequence shown here is derived from an EMBL/GenBank/DDBJ whole genome shotgun (WGS) entry which is preliminary data.</text>
</comment>
<sequence>MPSLLDIPRELRDQVCFYVLLSSSATAQPGASQTPDTNSSFEKLTGSRSIYENPRLRAWSRVVLYDPANSRIMPPSLLLVNKQLHYETLSNLELIAKHPNCSMDLIMVDEVVLLPTWTHVPYRHATKFDTVDVTFRISGAYDKKKKYPFDSYKGFRIGDGAGPAMGWQIYAVLERFIRAGTNAEMRTPDAHLHVTARTIRVDVQTPPGVDPRRFTRRPRSGYGRRMQNNGADVLDPEFLASYVKGQVGGLLRSASHEWFTYGQILYEHLDEVIVCKDGTEIGRWDVAECLDARQVESKYFSREEMEEYKRKAWELRRSRGLKMLDGTRAADVTDSNSTGVQLPDYFAY</sequence>